<feature type="transmembrane region" description="Helical" evidence="3">
    <location>
        <begin position="14"/>
        <end position="40"/>
    </location>
</feature>
<dbReference type="STRING" id="396014.BF93_10380"/>
<dbReference type="AlphaFoldDB" id="Z9JNA6"/>
<organism evidence="4 5">
    <name type="scientific">Brachybacterium phenoliresistens</name>
    <dbReference type="NCBI Taxonomy" id="396014"/>
    <lineage>
        <taxon>Bacteria</taxon>
        <taxon>Bacillati</taxon>
        <taxon>Actinomycetota</taxon>
        <taxon>Actinomycetes</taxon>
        <taxon>Micrococcales</taxon>
        <taxon>Dermabacteraceae</taxon>
        <taxon>Brachybacterium</taxon>
    </lineage>
</organism>
<dbReference type="RefSeq" id="WP_038374539.1">
    <property type="nucleotide sequence ID" value="NZ_KK070011.1"/>
</dbReference>
<keyword evidence="5" id="KW-1185">Reference proteome</keyword>
<sequence>MTQTPTGAAPNRTWIWIVSGCCVLLLIAALVLGIGGILLYRASQSGGGEPTMTTGTGGSEPTSPEESTAEEPPAEESSAADPTAEETSAAPPVGGAVELPTEQGTLTMTFGAVDWDATSEVAEANSHNEPAAEGHVFITVPVTVSYAGSGAVDPFFATSIVFVGADGLEYALADPVVEKDFVLLGEVPDGGTAEGTLVFEVPTAATGAGEIQVSTHETEQPQVAPVL</sequence>
<keyword evidence="3" id="KW-0812">Transmembrane</keyword>
<dbReference type="eggNOG" id="COG2314">
    <property type="taxonomic scope" value="Bacteria"/>
</dbReference>
<evidence type="ECO:0000256" key="1">
    <source>
        <dbReference type="ARBA" id="ARBA00022729"/>
    </source>
</evidence>
<evidence type="ECO:0000313" key="5">
    <source>
        <dbReference type="Proteomes" id="UP000023067"/>
    </source>
</evidence>
<evidence type="ECO:0000313" key="4">
    <source>
        <dbReference type="EMBL" id="EWS79649.1"/>
    </source>
</evidence>
<dbReference type="EMBL" id="JDYK01000029">
    <property type="protein sequence ID" value="EWS79649.1"/>
    <property type="molecule type" value="Genomic_DNA"/>
</dbReference>
<proteinExistence type="predicted"/>
<dbReference type="Gene3D" id="2.60.40.1240">
    <property type="match status" value="1"/>
</dbReference>
<evidence type="ECO:0000256" key="3">
    <source>
        <dbReference type="SAM" id="Phobius"/>
    </source>
</evidence>
<dbReference type="HOGENOM" id="CLU_1003517_0_0_11"/>
<keyword evidence="1" id="KW-0732">Signal</keyword>
<name>Z9JNA6_9MICO</name>
<evidence type="ECO:0008006" key="6">
    <source>
        <dbReference type="Google" id="ProtNLM"/>
    </source>
</evidence>
<dbReference type="InterPro" id="IPR029050">
    <property type="entry name" value="Immunoprotect_excell_Ig-like"/>
</dbReference>
<evidence type="ECO:0000256" key="2">
    <source>
        <dbReference type="SAM" id="MobiDB-lite"/>
    </source>
</evidence>
<reference evidence="4 5" key="1">
    <citation type="submission" date="2014-02" db="EMBL/GenBank/DDBJ databases">
        <title>Genome sequence of Brachybacterium phenoliresistens strain W13A50.</title>
        <authorList>
            <person name="Wang X."/>
        </authorList>
    </citation>
    <scope>NUCLEOTIDE SEQUENCE [LARGE SCALE GENOMIC DNA]</scope>
    <source>
        <strain evidence="4 5">W13A50</strain>
    </source>
</reference>
<feature type="compositionally biased region" description="Low complexity" evidence="2">
    <location>
        <begin position="50"/>
        <end position="66"/>
    </location>
</feature>
<feature type="compositionally biased region" description="Low complexity" evidence="2">
    <location>
        <begin position="75"/>
        <end position="92"/>
    </location>
</feature>
<feature type="region of interest" description="Disordered" evidence="2">
    <location>
        <begin position="43"/>
        <end position="98"/>
    </location>
</feature>
<protein>
    <recommendedName>
        <fullName evidence="6">DUF4352 domain-containing protein</fullName>
    </recommendedName>
</protein>
<keyword evidence="3" id="KW-1133">Transmembrane helix</keyword>
<dbReference type="OrthoDB" id="4794334at2"/>
<dbReference type="PATRIC" id="fig|396014.3.peg.3563"/>
<accession>Z9JNA6</accession>
<keyword evidence="3" id="KW-0472">Membrane</keyword>
<comment type="caution">
    <text evidence="4">The sequence shown here is derived from an EMBL/GenBank/DDBJ whole genome shotgun (WGS) entry which is preliminary data.</text>
</comment>
<gene>
    <name evidence="4" type="ORF">BF93_10380</name>
</gene>
<dbReference type="Proteomes" id="UP000023067">
    <property type="component" value="Unassembled WGS sequence"/>
</dbReference>